<organism evidence="2 3">
    <name type="scientific">Phlebiopsis gigantea (strain 11061_1 CR5-6)</name>
    <name type="common">White-rot fungus</name>
    <name type="synonym">Peniophora gigantea</name>
    <dbReference type="NCBI Taxonomy" id="745531"/>
    <lineage>
        <taxon>Eukaryota</taxon>
        <taxon>Fungi</taxon>
        <taxon>Dikarya</taxon>
        <taxon>Basidiomycota</taxon>
        <taxon>Agaricomycotina</taxon>
        <taxon>Agaricomycetes</taxon>
        <taxon>Polyporales</taxon>
        <taxon>Phanerochaetaceae</taxon>
        <taxon>Phlebiopsis</taxon>
    </lineage>
</organism>
<feature type="compositionally biased region" description="Polar residues" evidence="1">
    <location>
        <begin position="100"/>
        <end position="116"/>
    </location>
</feature>
<proteinExistence type="predicted"/>
<feature type="compositionally biased region" description="Low complexity" evidence="1">
    <location>
        <begin position="17"/>
        <end position="31"/>
    </location>
</feature>
<dbReference type="Proteomes" id="UP000053257">
    <property type="component" value="Unassembled WGS sequence"/>
</dbReference>
<sequence length="316" mass="33438">MSGPRNNLSDILKRRPQASSAMPAMSASQSQEGSTKPKFRAATKPSTSVLPVEARVPVQKAPSHTSFSTPGFGKKKPAPLSGLLSSPVVVSSTDSTPTSAQDQRTTTMAAASSTPIAQMITGLPSKRSSPSAFHVSEPPSKRPRPAAESYPSDKENLFESSEEITLVSDVDDAPQPPHRDKGKGRDIPHDSVPPASQRIIDFSVTTPARHSSRTLVRTPAPRTLPRPLQSASTLHKPVVLDSPGSLSQPTNIAAVGSAVEDADGRARRSATLDYSGLLVMSVEELLIAKDKILNMRAAMIDLRGNLDGDAGTDQMP</sequence>
<feature type="compositionally biased region" description="Low complexity" evidence="1">
    <location>
        <begin position="79"/>
        <end position="99"/>
    </location>
</feature>
<feature type="compositionally biased region" description="Low complexity" evidence="1">
    <location>
        <begin position="213"/>
        <end position="228"/>
    </location>
</feature>
<protein>
    <submittedName>
        <fullName evidence="2">Uncharacterized protein</fullName>
    </submittedName>
</protein>
<evidence type="ECO:0000256" key="1">
    <source>
        <dbReference type="SAM" id="MobiDB-lite"/>
    </source>
</evidence>
<gene>
    <name evidence="2" type="ORF">PHLGIDRAFT_228774</name>
</gene>
<evidence type="ECO:0000313" key="3">
    <source>
        <dbReference type="Proteomes" id="UP000053257"/>
    </source>
</evidence>
<feature type="region of interest" description="Disordered" evidence="1">
    <location>
        <begin position="1"/>
        <end position="231"/>
    </location>
</feature>
<dbReference type="HOGENOM" id="CLU_880307_0_0_1"/>
<name>A0A0C3S5P5_PHLG1</name>
<evidence type="ECO:0000313" key="2">
    <source>
        <dbReference type="EMBL" id="KIP03665.1"/>
    </source>
</evidence>
<keyword evidence="3" id="KW-1185">Reference proteome</keyword>
<reference evidence="2 3" key="1">
    <citation type="journal article" date="2014" name="PLoS Genet.">
        <title>Analysis of the Phlebiopsis gigantea genome, transcriptome and secretome provides insight into its pioneer colonization strategies of wood.</title>
        <authorList>
            <person name="Hori C."/>
            <person name="Ishida T."/>
            <person name="Igarashi K."/>
            <person name="Samejima M."/>
            <person name="Suzuki H."/>
            <person name="Master E."/>
            <person name="Ferreira P."/>
            <person name="Ruiz-Duenas F.J."/>
            <person name="Held B."/>
            <person name="Canessa P."/>
            <person name="Larrondo L.F."/>
            <person name="Schmoll M."/>
            <person name="Druzhinina I.S."/>
            <person name="Kubicek C.P."/>
            <person name="Gaskell J.A."/>
            <person name="Kersten P."/>
            <person name="St John F."/>
            <person name="Glasner J."/>
            <person name="Sabat G."/>
            <person name="Splinter BonDurant S."/>
            <person name="Syed K."/>
            <person name="Yadav J."/>
            <person name="Mgbeahuruike A.C."/>
            <person name="Kovalchuk A."/>
            <person name="Asiegbu F.O."/>
            <person name="Lackner G."/>
            <person name="Hoffmeister D."/>
            <person name="Rencoret J."/>
            <person name="Gutierrez A."/>
            <person name="Sun H."/>
            <person name="Lindquist E."/>
            <person name="Barry K."/>
            <person name="Riley R."/>
            <person name="Grigoriev I.V."/>
            <person name="Henrissat B."/>
            <person name="Kues U."/>
            <person name="Berka R.M."/>
            <person name="Martinez A.T."/>
            <person name="Covert S.F."/>
            <person name="Blanchette R.A."/>
            <person name="Cullen D."/>
        </authorList>
    </citation>
    <scope>NUCLEOTIDE SEQUENCE [LARGE SCALE GENOMIC DNA]</scope>
    <source>
        <strain evidence="2 3">11061_1 CR5-6</strain>
    </source>
</reference>
<dbReference type="EMBL" id="KN840605">
    <property type="protein sequence ID" value="KIP03665.1"/>
    <property type="molecule type" value="Genomic_DNA"/>
</dbReference>
<dbReference type="OrthoDB" id="10517558at2759"/>
<feature type="compositionally biased region" description="Basic and acidic residues" evidence="1">
    <location>
        <begin position="177"/>
        <end position="189"/>
    </location>
</feature>
<dbReference type="AlphaFoldDB" id="A0A0C3S5P5"/>
<accession>A0A0C3S5P5</accession>